<evidence type="ECO:0000313" key="1">
    <source>
        <dbReference type="EMBL" id="QDV09453.1"/>
    </source>
</evidence>
<keyword evidence="2" id="KW-1185">Reference proteome</keyword>
<dbReference type="AlphaFoldDB" id="A0A518EZC9"/>
<sequence>MNTRIRGGSFRLWLTLGVLLGVAGWLTARLAPTTNPAPPAVWVGAPEPAALTSDAADAPAILGAARPLPQGERVAQGVDRSRSRAALPWRLEPLGGPAATPLPAGQLRVLTRAPGGHWLAHGDLDVRVGGRVEFPATPAPPFEFRVTSVGLAQEIFVVDDRGFVGDSASEVVIRVAREAYVAVHSRATGEELHSVWIAEAAAPARGASPAFDSPGPQGFEAGYRELDAPFPVRRLAGMERPLVSADGCAWQTLPDRLRVAGGRVLLRPGHEVLVHVEASAVAPVGGIDVLSLQLMEEEVGRWGSSSVSVVLERALAHGGRLEGDFRFSGLPVPIRSAAAEASWRALDPGSGDSKETARGFGGTSLAGDRVEVALQGDTPEDLVEGYIEFADADLAGRVTGAALYGVGGAISVDGLFARKLGLGAGLSVAGDGLLRWECAALRPGSYAMLLQPLGIYCSLEVEGTELGVQTLYSEVPPLVSVGLNLLERDGSLFTGERSVGVTAFVAGAGAERPTITRPLLVAGDAESSPTLELRVPRGARCFVSISAGRRSAEGEFLAKEASLHGFPLEPEMRWVTLRRTVADEEVAAPLRWWQQNVYRLNERGEEEAIVYRSRTPQGAPGRSAFTAWGLTSEREPSSELDVAIPAEAGTLVVRGAFAGVGDEVIDVGADVREVVVVASN</sequence>
<organism evidence="1 2">
    <name type="scientific">Saltatorellus ferox</name>
    <dbReference type="NCBI Taxonomy" id="2528018"/>
    <lineage>
        <taxon>Bacteria</taxon>
        <taxon>Pseudomonadati</taxon>
        <taxon>Planctomycetota</taxon>
        <taxon>Planctomycetia</taxon>
        <taxon>Planctomycetia incertae sedis</taxon>
        <taxon>Saltatorellus</taxon>
    </lineage>
</organism>
<dbReference type="RefSeq" id="WP_145203838.1">
    <property type="nucleotide sequence ID" value="NZ_CP036434.1"/>
</dbReference>
<name>A0A518EZC9_9BACT</name>
<evidence type="ECO:0000313" key="2">
    <source>
        <dbReference type="Proteomes" id="UP000320390"/>
    </source>
</evidence>
<protein>
    <submittedName>
        <fullName evidence="1">Uncharacterized protein</fullName>
    </submittedName>
</protein>
<dbReference type="EMBL" id="CP036434">
    <property type="protein sequence ID" value="QDV09453.1"/>
    <property type="molecule type" value="Genomic_DNA"/>
</dbReference>
<gene>
    <name evidence="1" type="ORF">Poly30_50110</name>
</gene>
<reference evidence="1 2" key="1">
    <citation type="submission" date="2019-02" db="EMBL/GenBank/DDBJ databases">
        <title>Deep-cultivation of Planctomycetes and their phenomic and genomic characterization uncovers novel biology.</title>
        <authorList>
            <person name="Wiegand S."/>
            <person name="Jogler M."/>
            <person name="Boedeker C."/>
            <person name="Pinto D."/>
            <person name="Vollmers J."/>
            <person name="Rivas-Marin E."/>
            <person name="Kohn T."/>
            <person name="Peeters S.H."/>
            <person name="Heuer A."/>
            <person name="Rast P."/>
            <person name="Oberbeckmann S."/>
            <person name="Bunk B."/>
            <person name="Jeske O."/>
            <person name="Meyerdierks A."/>
            <person name="Storesund J.E."/>
            <person name="Kallscheuer N."/>
            <person name="Luecker S."/>
            <person name="Lage O.M."/>
            <person name="Pohl T."/>
            <person name="Merkel B.J."/>
            <person name="Hornburger P."/>
            <person name="Mueller R.-W."/>
            <person name="Bruemmer F."/>
            <person name="Labrenz M."/>
            <person name="Spormann A.M."/>
            <person name="Op den Camp H."/>
            <person name="Overmann J."/>
            <person name="Amann R."/>
            <person name="Jetten M.S.M."/>
            <person name="Mascher T."/>
            <person name="Medema M.H."/>
            <person name="Devos D.P."/>
            <person name="Kaster A.-K."/>
            <person name="Ovreas L."/>
            <person name="Rohde M."/>
            <person name="Galperin M.Y."/>
            <person name="Jogler C."/>
        </authorList>
    </citation>
    <scope>NUCLEOTIDE SEQUENCE [LARGE SCALE GENOMIC DNA]</scope>
    <source>
        <strain evidence="1 2">Poly30</strain>
    </source>
</reference>
<proteinExistence type="predicted"/>
<dbReference type="Proteomes" id="UP000320390">
    <property type="component" value="Chromosome"/>
</dbReference>
<accession>A0A518EZC9</accession>